<dbReference type="EMBL" id="VANS01000001">
    <property type="protein sequence ID" value="TMM55360.1"/>
    <property type="molecule type" value="Genomic_DNA"/>
</dbReference>
<dbReference type="Gene3D" id="2.60.40.420">
    <property type="entry name" value="Cupredoxins - blue copper proteins"/>
    <property type="match status" value="1"/>
</dbReference>
<evidence type="ECO:0000313" key="3">
    <source>
        <dbReference type="Proteomes" id="UP000309550"/>
    </source>
</evidence>
<evidence type="ECO:0008006" key="4">
    <source>
        <dbReference type="Google" id="ProtNLM"/>
    </source>
</evidence>
<dbReference type="AlphaFoldDB" id="A0A5S3PP39"/>
<accession>A0A5S3PP39</accession>
<dbReference type="InterPro" id="IPR008972">
    <property type="entry name" value="Cupredoxin"/>
</dbReference>
<organism evidence="2 3">
    <name type="scientific">Sulfitobacter sabulilitoris</name>
    <dbReference type="NCBI Taxonomy" id="2562655"/>
    <lineage>
        <taxon>Bacteria</taxon>
        <taxon>Pseudomonadati</taxon>
        <taxon>Pseudomonadota</taxon>
        <taxon>Alphaproteobacteria</taxon>
        <taxon>Rhodobacterales</taxon>
        <taxon>Roseobacteraceae</taxon>
        <taxon>Sulfitobacter</taxon>
    </lineage>
</organism>
<sequence>MLLNFKTGAIATVLGVATLAGSVAHAEEHIVMVLGSSYFPAIAYVDPGDTVRFVNASETLHIVSGSDGDWTTGIMQSYEEVVIPVVADMTLTYFGDEAKTIEGKLDFGNAPIN</sequence>
<evidence type="ECO:0000313" key="2">
    <source>
        <dbReference type="EMBL" id="TMM55360.1"/>
    </source>
</evidence>
<dbReference type="OrthoDB" id="7856719at2"/>
<comment type="caution">
    <text evidence="2">The sequence shown here is derived from an EMBL/GenBank/DDBJ whole genome shotgun (WGS) entry which is preliminary data.</text>
</comment>
<protein>
    <recommendedName>
        <fullName evidence="4">Plastocyanin</fullName>
    </recommendedName>
</protein>
<keyword evidence="1" id="KW-0732">Signal</keyword>
<gene>
    <name evidence="2" type="ORF">FDT80_07360</name>
</gene>
<feature type="signal peptide" evidence="1">
    <location>
        <begin position="1"/>
        <end position="26"/>
    </location>
</feature>
<dbReference type="RefSeq" id="WP_138661529.1">
    <property type="nucleotide sequence ID" value="NZ_VANS01000001.1"/>
</dbReference>
<dbReference type="SUPFAM" id="SSF49503">
    <property type="entry name" value="Cupredoxins"/>
    <property type="match status" value="1"/>
</dbReference>
<name>A0A5S3PP39_9RHOB</name>
<reference evidence="2 3" key="1">
    <citation type="submission" date="2019-05" db="EMBL/GenBank/DDBJ databases">
        <title>Sulfitobacter sabulilitoris sp. nov., isolated from a marine sand.</title>
        <authorList>
            <person name="Yoon J.-H."/>
        </authorList>
    </citation>
    <scope>NUCLEOTIDE SEQUENCE [LARGE SCALE GENOMIC DNA]</scope>
    <source>
        <strain evidence="2 3">HSMS-29</strain>
    </source>
</reference>
<evidence type="ECO:0000256" key="1">
    <source>
        <dbReference type="SAM" id="SignalP"/>
    </source>
</evidence>
<proteinExistence type="predicted"/>
<keyword evidence="3" id="KW-1185">Reference proteome</keyword>
<dbReference type="Proteomes" id="UP000309550">
    <property type="component" value="Unassembled WGS sequence"/>
</dbReference>
<feature type="chain" id="PRO_5024296334" description="Plastocyanin" evidence="1">
    <location>
        <begin position="27"/>
        <end position="113"/>
    </location>
</feature>